<proteinExistence type="predicted"/>
<accession>A0A931IWW3</accession>
<keyword evidence="3" id="KW-1185">Reference proteome</keyword>
<evidence type="ECO:0000313" key="3">
    <source>
        <dbReference type="Proteomes" id="UP000620139"/>
    </source>
</evidence>
<keyword evidence="1" id="KW-0812">Transmembrane</keyword>
<protein>
    <submittedName>
        <fullName evidence="2">Uncharacterized protein</fullName>
    </submittedName>
</protein>
<comment type="caution">
    <text evidence="2">The sequence shown here is derived from an EMBL/GenBank/DDBJ whole genome shotgun (WGS) entry which is preliminary data.</text>
</comment>
<sequence length="475" mass="52009">MHRFLPPPQVAIWRQPWQQRRTPGEHLGLLLTLAGTSLPVLLLAQASNWLPALALVWLVVLWWNQVAALLRQNQPRLAQLVPGHYAALRRQLLIQGLVVTLLGAGCLYASTGPGPWLLMVGLSVVLLAWMVCEPTLFWPIYLFPVWLALLDSWNPNVQISLNPPFSIQALTFGAYALLLAACVARNGTTLQRRHARERALQAAARAAREGRPDGHQAPWVRRLESLFDWPQALHRAALVRRADPRTVLARLDHVLSRNGHWASQLWIFSIFLMLLVGTLVSLLLLLPKAPPWDEIGQGARLGLSIGPFSFLLSAPLIRARMLWGTRREQALLVLLPGVPQGAQQAQALALYWGRQHLALWSLGSAMLLGLLAVSHPPSLVYGTAYVAACLPLGLLQGFSLLRARTQGPGWVDRIAPFLPALMALPALGAERIGLPPALSLGASVLLSALGAQVLWRGLRQAPLPAGRQTYNGSSV</sequence>
<keyword evidence="1" id="KW-0472">Membrane</keyword>
<organism evidence="2 3">
    <name type="scientific">Inhella gelatinilytica</name>
    <dbReference type="NCBI Taxonomy" id="2795030"/>
    <lineage>
        <taxon>Bacteria</taxon>
        <taxon>Pseudomonadati</taxon>
        <taxon>Pseudomonadota</taxon>
        <taxon>Betaproteobacteria</taxon>
        <taxon>Burkholderiales</taxon>
        <taxon>Sphaerotilaceae</taxon>
        <taxon>Inhella</taxon>
    </lineage>
</organism>
<dbReference type="RefSeq" id="WP_198101258.1">
    <property type="nucleotide sequence ID" value="NZ_JAEDAL010000006.1"/>
</dbReference>
<gene>
    <name evidence="2" type="ORF">I7X43_12405</name>
</gene>
<keyword evidence="1" id="KW-1133">Transmembrane helix</keyword>
<dbReference type="EMBL" id="JAEDAL010000006">
    <property type="protein sequence ID" value="MBH9553644.1"/>
    <property type="molecule type" value="Genomic_DNA"/>
</dbReference>
<feature type="transmembrane region" description="Helical" evidence="1">
    <location>
        <begin position="357"/>
        <end position="373"/>
    </location>
</feature>
<dbReference type="Proteomes" id="UP000620139">
    <property type="component" value="Unassembled WGS sequence"/>
</dbReference>
<feature type="transmembrane region" description="Helical" evidence="1">
    <location>
        <begin position="298"/>
        <end position="317"/>
    </location>
</feature>
<feature type="transmembrane region" description="Helical" evidence="1">
    <location>
        <begin position="379"/>
        <end position="398"/>
    </location>
</feature>
<evidence type="ECO:0000256" key="1">
    <source>
        <dbReference type="SAM" id="Phobius"/>
    </source>
</evidence>
<feature type="transmembrane region" description="Helical" evidence="1">
    <location>
        <begin position="136"/>
        <end position="153"/>
    </location>
</feature>
<feature type="transmembrane region" description="Helical" evidence="1">
    <location>
        <begin position="92"/>
        <end position="110"/>
    </location>
</feature>
<feature type="transmembrane region" description="Helical" evidence="1">
    <location>
        <begin position="165"/>
        <end position="184"/>
    </location>
</feature>
<dbReference type="AlphaFoldDB" id="A0A931IWW3"/>
<reference evidence="2" key="1">
    <citation type="submission" date="2020-12" db="EMBL/GenBank/DDBJ databases">
        <title>The genome sequence of Inhella sp. 4Y17.</title>
        <authorList>
            <person name="Liu Y."/>
        </authorList>
    </citation>
    <scope>NUCLEOTIDE SEQUENCE</scope>
    <source>
        <strain evidence="2">4Y10</strain>
    </source>
</reference>
<name>A0A931IWW3_9BURK</name>
<evidence type="ECO:0000313" key="2">
    <source>
        <dbReference type="EMBL" id="MBH9553644.1"/>
    </source>
</evidence>
<feature type="transmembrane region" description="Helical" evidence="1">
    <location>
        <begin position="265"/>
        <end position="286"/>
    </location>
</feature>